<keyword evidence="6" id="KW-0443">Lipid metabolism</keyword>
<dbReference type="RefSeq" id="WP_256536996.1">
    <property type="nucleotide sequence ID" value="NZ_JANHOH010000001.1"/>
</dbReference>
<dbReference type="InterPro" id="IPR025202">
    <property type="entry name" value="PLD-like_dom"/>
</dbReference>
<keyword evidence="10" id="KW-1185">Reference proteome</keyword>
<feature type="compositionally biased region" description="Basic and acidic residues" evidence="7">
    <location>
        <begin position="444"/>
        <end position="453"/>
    </location>
</feature>
<evidence type="ECO:0000259" key="8">
    <source>
        <dbReference type="PROSITE" id="PS50035"/>
    </source>
</evidence>
<sequence length="570" mass="63151">MPTEKEFQVSGKNAKALFSLKLHRGEGMTLVAMNWKAAEPPRDFVGFAIEYQEPGGEKFFALKNRLSFPGNTGMDKNLKLSTKLSPIQKFRWVHFPRNAEIPGKFIYRVSPVFMNALGELSYGEFQQAGIELHRETYPGKLNVSFTRGFVASQAFVDFYEKDGPIKTLLPANAKLSLNFQPSHPKAAVALAWMGFEARSALFEVLDKAIADPNAKIDVVAYDLNVPEIVTRLEQLGKKLRLIIDNDGDHGKDNSAEKQAEERLMLTALGVKRQHMGKLQHNKTIIVYSPTLQLVVCGSTNFAWRGLYVQNNNAIVLTGKTSVNVFKAAFEQYWTSDSAADFGGSVSAAWQPLGLTGINASVAFSPHSGGNTILSSIGADIATTRSSLFYSMAFLSQTSGPVRKALTDVTLNDKIFVYGISDKKAGGFKLLTPNGNYSPVSPASLEKDVPEPFKSEPTGGGGTRMHHKFVVIDFDKPSARVYMGSYNFSFAADGTNGENLVLIKNRKIAVAYMIEALRIFDHYHFRVVTKAAKKNKLKLALKPAPQNLIDEPWWLEDYTEIRKIKDRLLFA</sequence>
<organism evidence="9 10">
    <name type="scientific">Mucilaginibacter aquariorum</name>
    <dbReference type="NCBI Taxonomy" id="2967225"/>
    <lineage>
        <taxon>Bacteria</taxon>
        <taxon>Pseudomonadati</taxon>
        <taxon>Bacteroidota</taxon>
        <taxon>Sphingobacteriia</taxon>
        <taxon>Sphingobacteriales</taxon>
        <taxon>Sphingobacteriaceae</taxon>
        <taxon>Mucilaginibacter</taxon>
    </lineage>
</organism>
<dbReference type="PANTHER" id="PTHR43856:SF1">
    <property type="entry name" value="MITOCHONDRIAL CARDIOLIPIN HYDROLASE"/>
    <property type="match status" value="1"/>
</dbReference>
<dbReference type="CDD" id="cd09173">
    <property type="entry name" value="PLDc_Nuc_like_unchar1_2"/>
    <property type="match status" value="1"/>
</dbReference>
<evidence type="ECO:0000256" key="6">
    <source>
        <dbReference type="ARBA" id="ARBA00023098"/>
    </source>
</evidence>
<dbReference type="EMBL" id="JANHOH010000001">
    <property type="protein sequence ID" value="MCQ6956784.1"/>
    <property type="molecule type" value="Genomic_DNA"/>
</dbReference>
<protein>
    <recommendedName>
        <fullName evidence="3">phospholipase D</fullName>
        <ecNumber evidence="3">3.1.4.4</ecNumber>
    </recommendedName>
</protein>
<evidence type="ECO:0000256" key="7">
    <source>
        <dbReference type="SAM" id="MobiDB-lite"/>
    </source>
</evidence>
<comment type="similarity">
    <text evidence="2">Belongs to the phospholipase D family.</text>
</comment>
<feature type="region of interest" description="Disordered" evidence="7">
    <location>
        <begin position="440"/>
        <end position="460"/>
    </location>
</feature>
<evidence type="ECO:0000313" key="10">
    <source>
        <dbReference type="Proteomes" id="UP001204376"/>
    </source>
</evidence>
<keyword evidence="4" id="KW-0378">Hydrolase</keyword>
<feature type="domain" description="PLD phosphodiesterase" evidence="8">
    <location>
        <begin position="460"/>
        <end position="491"/>
    </location>
</feature>
<evidence type="ECO:0000256" key="4">
    <source>
        <dbReference type="ARBA" id="ARBA00022801"/>
    </source>
</evidence>
<comment type="caution">
    <text evidence="9">The sequence shown here is derived from an EMBL/GenBank/DDBJ whole genome shotgun (WGS) entry which is preliminary data.</text>
</comment>
<gene>
    <name evidence="9" type="ORF">NPE20_02395</name>
</gene>
<dbReference type="CDD" id="cd09172">
    <property type="entry name" value="PLDc_Nuc_like_unchar1_1"/>
    <property type="match status" value="1"/>
</dbReference>
<evidence type="ECO:0000313" key="9">
    <source>
        <dbReference type="EMBL" id="MCQ6956784.1"/>
    </source>
</evidence>
<dbReference type="EC" id="3.1.4.4" evidence="3"/>
<evidence type="ECO:0000256" key="3">
    <source>
        <dbReference type="ARBA" id="ARBA00012027"/>
    </source>
</evidence>
<name>A0ABT1SWQ7_9SPHI</name>
<dbReference type="PANTHER" id="PTHR43856">
    <property type="entry name" value="CARDIOLIPIN HYDROLASE"/>
    <property type="match status" value="1"/>
</dbReference>
<proteinExistence type="inferred from homology"/>
<dbReference type="PROSITE" id="PS50035">
    <property type="entry name" value="PLD"/>
    <property type="match status" value="1"/>
</dbReference>
<evidence type="ECO:0000256" key="5">
    <source>
        <dbReference type="ARBA" id="ARBA00022963"/>
    </source>
</evidence>
<reference evidence="9 10" key="1">
    <citation type="submission" date="2022-07" db="EMBL/GenBank/DDBJ databases">
        <title>Mucilaginibacter sp. JC4.</title>
        <authorList>
            <person name="Le V."/>
            <person name="Ko S.-R."/>
            <person name="Ahn C.-Y."/>
            <person name="Oh H.-M."/>
        </authorList>
    </citation>
    <scope>NUCLEOTIDE SEQUENCE [LARGE SCALE GENOMIC DNA]</scope>
    <source>
        <strain evidence="9 10">JC4</strain>
    </source>
</reference>
<dbReference type="Pfam" id="PF13091">
    <property type="entry name" value="PLDc_2"/>
    <property type="match status" value="2"/>
</dbReference>
<dbReference type="InterPro" id="IPR051406">
    <property type="entry name" value="PLD_domain"/>
</dbReference>
<dbReference type="SUPFAM" id="SSF56024">
    <property type="entry name" value="Phospholipase D/nuclease"/>
    <property type="match status" value="2"/>
</dbReference>
<dbReference type="Gene3D" id="3.30.870.10">
    <property type="entry name" value="Endonuclease Chain A"/>
    <property type="match status" value="2"/>
</dbReference>
<dbReference type="InterPro" id="IPR001736">
    <property type="entry name" value="PLipase_D/transphosphatidylase"/>
</dbReference>
<accession>A0ABT1SWQ7</accession>
<comment type="catalytic activity">
    <reaction evidence="1">
        <text>a 1,2-diacyl-sn-glycero-3-phosphocholine + H2O = a 1,2-diacyl-sn-glycero-3-phosphate + choline + H(+)</text>
        <dbReference type="Rhea" id="RHEA:14445"/>
        <dbReference type="ChEBI" id="CHEBI:15354"/>
        <dbReference type="ChEBI" id="CHEBI:15377"/>
        <dbReference type="ChEBI" id="CHEBI:15378"/>
        <dbReference type="ChEBI" id="CHEBI:57643"/>
        <dbReference type="ChEBI" id="CHEBI:58608"/>
        <dbReference type="EC" id="3.1.4.4"/>
    </reaction>
</comment>
<evidence type="ECO:0000256" key="2">
    <source>
        <dbReference type="ARBA" id="ARBA00008664"/>
    </source>
</evidence>
<evidence type="ECO:0000256" key="1">
    <source>
        <dbReference type="ARBA" id="ARBA00000798"/>
    </source>
</evidence>
<dbReference type="Proteomes" id="UP001204376">
    <property type="component" value="Unassembled WGS sequence"/>
</dbReference>
<keyword evidence="5" id="KW-0442">Lipid degradation</keyword>